<feature type="compositionally biased region" description="Polar residues" evidence="1">
    <location>
        <begin position="325"/>
        <end position="342"/>
    </location>
</feature>
<dbReference type="AlphaFoldDB" id="A0A2H1GZW3"/>
<organism evidence="2 3">
    <name type="scientific">Zymoseptoria tritici ST99CH_1E4</name>
    <dbReference type="NCBI Taxonomy" id="1276532"/>
    <lineage>
        <taxon>Eukaryota</taxon>
        <taxon>Fungi</taxon>
        <taxon>Dikarya</taxon>
        <taxon>Ascomycota</taxon>
        <taxon>Pezizomycotina</taxon>
        <taxon>Dothideomycetes</taxon>
        <taxon>Dothideomycetidae</taxon>
        <taxon>Mycosphaerellales</taxon>
        <taxon>Mycosphaerellaceae</taxon>
        <taxon>Zymoseptoria</taxon>
    </lineage>
</organism>
<feature type="region of interest" description="Disordered" evidence="1">
    <location>
        <begin position="263"/>
        <end position="576"/>
    </location>
</feature>
<feature type="region of interest" description="Disordered" evidence="1">
    <location>
        <begin position="640"/>
        <end position="664"/>
    </location>
</feature>
<accession>A0A2H1GZW3</accession>
<name>A0A2H1GZW3_ZYMTR</name>
<gene>
    <name evidence="2" type="ORF">ZT1E4_G9841</name>
</gene>
<dbReference type="Proteomes" id="UP000245764">
    <property type="component" value="Chromosome 10"/>
</dbReference>
<proteinExistence type="predicted"/>
<evidence type="ECO:0000256" key="1">
    <source>
        <dbReference type="SAM" id="MobiDB-lite"/>
    </source>
</evidence>
<feature type="compositionally biased region" description="Polar residues" evidence="1">
    <location>
        <begin position="443"/>
        <end position="460"/>
    </location>
</feature>
<evidence type="ECO:0000313" key="2">
    <source>
        <dbReference type="EMBL" id="SMR59106.1"/>
    </source>
</evidence>
<feature type="compositionally biased region" description="Low complexity" evidence="1">
    <location>
        <begin position="391"/>
        <end position="404"/>
    </location>
</feature>
<sequence length="664" mass="72141">MPTTVNFDAIKVELRDAVGNTISAQNNGSSKQRVIKVRPGEKFSVCVDFGEVTGRAPGSYSVRISLSVSAKKREKGWQRQDWCLGDSFEGGLVRFRSFRLWNYSYDDHSTEDFMMPRPDAPNKDKGNQFLEQVEGTIELTVSRTSIGYGVGTAEDELRPEIPHGAMKQEDLYVNDDVFIVDPKTLTTKPPTGKANTQAVFIFKNIGQAYDSDDDPPSTKRRRSTVTTFPAVPQGRQQRAAAEKANVILRDMKKYQEELGKQLGSNTKASHGEDEPLPQTPRKAQHSRAAGGQTSLPHSTHRGAVKDTKVTKDLANEHEGAPSNAKPPSSRQSHASHDVTQLARSRGSLKDQHGALRPPKLSETACSSEGTTERDASAEDDGSEAQSCVGNASAPAAIMQEPAAAVSEVNQSSKSSSSIPPTRRQAIQGNPKGGKRKRSEEAVTPNTATQDSATAVGSPNSPGDEEPKISSPRPHADSGTPSSEKAEEVDGVFVFSRIPQQSQLNPRSDAGDALVKREPLGGTPVKARTEPTDESTPVKQQGNLVGSGEEEDAAVGTAPQRAPEAPSNPAGTSPVAASRYPEVLSEGTESTLKPTIKSLKLRIEYIEAQMRLRAIRIRKSQEKVEDDERYAELDEEKHACEVKRGEMEEAQEAKDRREKELEMSK</sequence>
<feature type="compositionally biased region" description="Polar residues" evidence="1">
    <location>
        <begin position="533"/>
        <end position="543"/>
    </location>
</feature>
<dbReference type="EMBL" id="LT854262">
    <property type="protein sequence ID" value="SMR59106.1"/>
    <property type="molecule type" value="Genomic_DNA"/>
</dbReference>
<feature type="compositionally biased region" description="Basic and acidic residues" evidence="1">
    <location>
        <begin position="303"/>
        <end position="319"/>
    </location>
</feature>
<protein>
    <submittedName>
        <fullName evidence="2">Uncharacterized protein</fullName>
    </submittedName>
</protein>
<reference evidence="3" key="1">
    <citation type="submission" date="2017-05" db="EMBL/GenBank/DDBJ databases">
        <authorList>
            <person name="Song R."/>
            <person name="Chenine A.L."/>
            <person name="Ruprecht R.M."/>
        </authorList>
    </citation>
    <scope>NUCLEOTIDE SEQUENCE [LARGE SCALE GENOMIC DNA]</scope>
</reference>
<feature type="region of interest" description="Disordered" evidence="1">
    <location>
        <begin position="207"/>
        <end position="241"/>
    </location>
</feature>
<evidence type="ECO:0000313" key="3">
    <source>
        <dbReference type="Proteomes" id="UP000245764"/>
    </source>
</evidence>